<dbReference type="OrthoDB" id="3684771at2759"/>
<reference evidence="1 2" key="1">
    <citation type="journal article" date="2014" name="PLoS ONE">
        <title>De novo Genome Assembly of the Fungal Plant Pathogen Pyrenophora semeniperda.</title>
        <authorList>
            <person name="Soliai M.M."/>
            <person name="Meyer S.E."/>
            <person name="Udall J.A."/>
            <person name="Elzinga D.E."/>
            <person name="Hermansen R.A."/>
            <person name="Bodily P.M."/>
            <person name="Hart A.A."/>
            <person name="Coleman C.E."/>
        </authorList>
    </citation>
    <scope>NUCLEOTIDE SEQUENCE [LARGE SCALE GENOMIC DNA]</scope>
    <source>
        <strain evidence="1 2">CCB06</strain>
        <tissue evidence="1">Mycelium</tissue>
    </source>
</reference>
<dbReference type="EMBL" id="KE747818">
    <property type="protein sequence ID" value="RMZ69628.1"/>
    <property type="molecule type" value="Genomic_DNA"/>
</dbReference>
<sequence>MISSWGFNTSGTTSATNPEATWSFADLQINDGAPTSSLVVSQMQSVTGPFGEGVPPSLLTSSFHPPPDTGLYFQSLSTLANGRQIAQRIADSSTILSNGNIHILRIYLPLNQLPPYCLTEMYKSIQQLDSSNPLREMQICICSHLRPCLQDIHEQDTLRQLLLGMVSDWKTVNTTIKFYFLHKQFPENMYHYRLFMWFVERDLMGAINGLRDGDVELSEILGDESIFYRKNEGSFDVYKGPVVGSGELDEEML</sequence>
<keyword evidence="2" id="KW-1185">Reference proteome</keyword>
<evidence type="ECO:0000313" key="1">
    <source>
        <dbReference type="EMBL" id="RMZ69628.1"/>
    </source>
</evidence>
<evidence type="ECO:0000313" key="2">
    <source>
        <dbReference type="Proteomes" id="UP000265663"/>
    </source>
</evidence>
<dbReference type="AlphaFoldDB" id="A0A3M7M594"/>
<proteinExistence type="predicted"/>
<accession>A0A3M7M594</accession>
<organism evidence="1 2">
    <name type="scientific">Pyrenophora seminiperda CCB06</name>
    <dbReference type="NCBI Taxonomy" id="1302712"/>
    <lineage>
        <taxon>Eukaryota</taxon>
        <taxon>Fungi</taxon>
        <taxon>Dikarya</taxon>
        <taxon>Ascomycota</taxon>
        <taxon>Pezizomycotina</taxon>
        <taxon>Dothideomycetes</taxon>
        <taxon>Pleosporomycetidae</taxon>
        <taxon>Pleosporales</taxon>
        <taxon>Pleosporineae</taxon>
        <taxon>Pleosporaceae</taxon>
        <taxon>Pyrenophora</taxon>
    </lineage>
</organism>
<gene>
    <name evidence="1" type="ORF">GMOD_00006461</name>
</gene>
<name>A0A3M7M594_9PLEO</name>
<protein>
    <submittedName>
        <fullName evidence="1">Uncharacterized protein</fullName>
    </submittedName>
</protein>
<dbReference type="Proteomes" id="UP000265663">
    <property type="component" value="Unassembled WGS sequence"/>
</dbReference>